<dbReference type="AlphaFoldDB" id="S7ZXX3"/>
<accession>S7ZXX3</accession>
<protein>
    <submittedName>
        <fullName evidence="2">Uncharacterized protein</fullName>
    </submittedName>
</protein>
<reference evidence="3" key="2">
    <citation type="submission" date="2013-04" db="EMBL/GenBank/DDBJ databases">
        <title>Genomic mechanisms accounting for the adaptation to parasitism in nematode-trapping fungi.</title>
        <authorList>
            <person name="Ahren D.G."/>
        </authorList>
    </citation>
    <scope>NUCLEOTIDE SEQUENCE [LARGE SCALE GENOMIC DNA]</scope>
    <source>
        <strain evidence="3">CBS 200.50</strain>
    </source>
</reference>
<gene>
    <name evidence="2" type="ORF">H072_11355</name>
</gene>
<feature type="region of interest" description="Disordered" evidence="1">
    <location>
        <begin position="562"/>
        <end position="581"/>
    </location>
</feature>
<organism evidence="2 3">
    <name type="scientific">Dactylellina haptotyla (strain CBS 200.50)</name>
    <name type="common">Nematode-trapping fungus</name>
    <name type="synonym">Monacrosporium haptotylum</name>
    <dbReference type="NCBI Taxonomy" id="1284197"/>
    <lineage>
        <taxon>Eukaryota</taxon>
        <taxon>Fungi</taxon>
        <taxon>Dikarya</taxon>
        <taxon>Ascomycota</taxon>
        <taxon>Pezizomycotina</taxon>
        <taxon>Orbiliomycetes</taxon>
        <taxon>Orbiliales</taxon>
        <taxon>Orbiliaceae</taxon>
        <taxon>Dactylellina</taxon>
    </lineage>
</organism>
<name>S7ZXX3_DACHA</name>
<proteinExistence type="predicted"/>
<dbReference type="Proteomes" id="UP000015100">
    <property type="component" value="Unassembled WGS sequence"/>
</dbReference>
<reference evidence="2 3" key="1">
    <citation type="journal article" date="2013" name="PLoS Genet.">
        <title>Genomic mechanisms accounting for the adaptation to parasitism in nematode-trapping fungi.</title>
        <authorList>
            <person name="Meerupati T."/>
            <person name="Andersson K.M."/>
            <person name="Friman E."/>
            <person name="Kumar D."/>
            <person name="Tunlid A."/>
            <person name="Ahren D."/>
        </authorList>
    </citation>
    <scope>NUCLEOTIDE SEQUENCE [LARGE SCALE GENOMIC DNA]</scope>
    <source>
        <strain evidence="2 3">CBS 200.50</strain>
    </source>
</reference>
<feature type="region of interest" description="Disordered" evidence="1">
    <location>
        <begin position="438"/>
        <end position="459"/>
    </location>
</feature>
<sequence length="596" mass="66369">MFRLARIAIILTVVTRALGFYLVVLKKDRNDWWSPETRFLPVSLQAYKNYGVCYEVPDGNDPTLDSGSRVDAFLVYNPPDQVPIQTLAFWEESRCDVDARLQPDLIVRLPHSKPGGIHMFAPSRYGIPFRARSFRALNAENEFGEDGYLTGLEFQLDEGVVHVWGNTVDGEGLITMDSEPESYWGGSVARTPWFLPEYGTQYTYRYLRDNLEKYVNPEMAQIFGHGFGQGMVDNLPDQRKEYLEKHAKEFGRPLTSLYLNDMVFPQVIATKNLQDALMRSKLGSTAFGIDEPGVFTPYNSPERNIPDDEIFFSDSLPRSRSANIDSSVEDIIRQREKNELLNEVSIPLQIEDDLAAPLEDLGAEIESIKEGQGSVPMGGDETKTQMKLETDETLENLLPVFGTQVPRTPAAVSGYRGNLGDLSDTLNLLENRMRGIPTTNEGTGHPIEGVQETEIPPGDLSANEMERRLRSDSDINIGDPVSSIKVDGLESDIPIDDGNRRQFNMEDPYQTTNLLGKRPWSELPVLSTGGPTGVTDDLNEATGNFGGNMRAAEELLGPNEAIMGAGDNVRPLGNNEAGEEDIDPEELLIRKILKSE</sequence>
<comment type="caution">
    <text evidence="2">The sequence shown here is derived from an EMBL/GenBank/DDBJ whole genome shotgun (WGS) entry which is preliminary data.</text>
</comment>
<evidence type="ECO:0000313" key="3">
    <source>
        <dbReference type="Proteomes" id="UP000015100"/>
    </source>
</evidence>
<evidence type="ECO:0000256" key="1">
    <source>
        <dbReference type="SAM" id="MobiDB-lite"/>
    </source>
</evidence>
<keyword evidence="3" id="KW-1185">Reference proteome</keyword>
<dbReference type="HOGENOM" id="CLU_457834_0_0_1"/>
<evidence type="ECO:0000313" key="2">
    <source>
        <dbReference type="EMBL" id="EPS35284.1"/>
    </source>
</evidence>
<dbReference type="OrthoDB" id="5393790at2759"/>
<dbReference type="EMBL" id="AQGS01001196">
    <property type="protein sequence ID" value="EPS35284.1"/>
    <property type="molecule type" value="Genomic_DNA"/>
</dbReference>